<proteinExistence type="predicted"/>
<organism evidence="1 2">
    <name type="scientific">Arctium lappa</name>
    <name type="common">Greater burdock</name>
    <name type="synonym">Lappa major</name>
    <dbReference type="NCBI Taxonomy" id="4217"/>
    <lineage>
        <taxon>Eukaryota</taxon>
        <taxon>Viridiplantae</taxon>
        <taxon>Streptophyta</taxon>
        <taxon>Embryophyta</taxon>
        <taxon>Tracheophyta</taxon>
        <taxon>Spermatophyta</taxon>
        <taxon>Magnoliopsida</taxon>
        <taxon>eudicotyledons</taxon>
        <taxon>Gunneridae</taxon>
        <taxon>Pentapetalae</taxon>
        <taxon>asterids</taxon>
        <taxon>campanulids</taxon>
        <taxon>Asterales</taxon>
        <taxon>Asteraceae</taxon>
        <taxon>Carduoideae</taxon>
        <taxon>Cardueae</taxon>
        <taxon>Arctiinae</taxon>
        <taxon>Arctium</taxon>
    </lineage>
</organism>
<protein>
    <submittedName>
        <fullName evidence="1">Uncharacterized protein</fullName>
    </submittedName>
</protein>
<accession>A0ACB9DQU7</accession>
<dbReference type="Proteomes" id="UP001055879">
    <property type="component" value="Linkage Group LG03"/>
</dbReference>
<sequence length="108" mass="12516">MVSHHSPVTALHATDEKDNIEMTWCQYAIPKFYGTSIEFQFLPVPDVEWLGNVTIRCQETGLEVELCFKGNSFLDRRGNYRSIKGKILSSTEIKTIYEINGHWDRYSI</sequence>
<dbReference type="EMBL" id="CM042049">
    <property type="protein sequence ID" value="KAI3748922.1"/>
    <property type="molecule type" value="Genomic_DNA"/>
</dbReference>
<keyword evidence="2" id="KW-1185">Reference proteome</keyword>
<gene>
    <name evidence="1" type="ORF">L6452_12357</name>
</gene>
<comment type="caution">
    <text evidence="1">The sequence shown here is derived from an EMBL/GenBank/DDBJ whole genome shotgun (WGS) entry which is preliminary data.</text>
</comment>
<evidence type="ECO:0000313" key="1">
    <source>
        <dbReference type="EMBL" id="KAI3748922.1"/>
    </source>
</evidence>
<evidence type="ECO:0000313" key="2">
    <source>
        <dbReference type="Proteomes" id="UP001055879"/>
    </source>
</evidence>
<reference evidence="2" key="1">
    <citation type="journal article" date="2022" name="Mol. Ecol. Resour.">
        <title>The genomes of chicory, endive, great burdock and yacon provide insights into Asteraceae palaeo-polyploidization history and plant inulin production.</title>
        <authorList>
            <person name="Fan W."/>
            <person name="Wang S."/>
            <person name="Wang H."/>
            <person name="Wang A."/>
            <person name="Jiang F."/>
            <person name="Liu H."/>
            <person name="Zhao H."/>
            <person name="Xu D."/>
            <person name="Zhang Y."/>
        </authorList>
    </citation>
    <scope>NUCLEOTIDE SEQUENCE [LARGE SCALE GENOMIC DNA]</scope>
    <source>
        <strain evidence="2">cv. Niubang</strain>
    </source>
</reference>
<reference evidence="1 2" key="2">
    <citation type="journal article" date="2022" name="Mol. Ecol. Resour.">
        <title>The genomes of chicory, endive, great burdock and yacon provide insights into Asteraceae paleo-polyploidization history and plant inulin production.</title>
        <authorList>
            <person name="Fan W."/>
            <person name="Wang S."/>
            <person name="Wang H."/>
            <person name="Wang A."/>
            <person name="Jiang F."/>
            <person name="Liu H."/>
            <person name="Zhao H."/>
            <person name="Xu D."/>
            <person name="Zhang Y."/>
        </authorList>
    </citation>
    <scope>NUCLEOTIDE SEQUENCE [LARGE SCALE GENOMIC DNA]</scope>
    <source>
        <strain evidence="2">cv. Niubang</strain>
    </source>
</reference>
<name>A0ACB9DQU7_ARCLA</name>